<dbReference type="Proteomes" id="UP001558613">
    <property type="component" value="Unassembled WGS sequence"/>
</dbReference>
<reference evidence="2 3" key="1">
    <citation type="submission" date="2023-09" db="EMBL/GenBank/DDBJ databases">
        <authorList>
            <person name="Wang M."/>
        </authorList>
    </citation>
    <scope>NUCLEOTIDE SEQUENCE [LARGE SCALE GENOMIC DNA]</scope>
    <source>
        <strain evidence="2">GT-2023</strain>
        <tissue evidence="2">Liver</tissue>
    </source>
</reference>
<dbReference type="EMBL" id="JAYMGO010000010">
    <property type="protein sequence ID" value="KAL1266365.1"/>
    <property type="molecule type" value="Genomic_DNA"/>
</dbReference>
<protein>
    <recommendedName>
        <fullName evidence="4">Secreted protein</fullName>
    </recommendedName>
</protein>
<keyword evidence="3" id="KW-1185">Reference proteome</keyword>
<feature type="signal peptide" evidence="1">
    <location>
        <begin position="1"/>
        <end position="27"/>
    </location>
</feature>
<evidence type="ECO:0008006" key="4">
    <source>
        <dbReference type="Google" id="ProtNLM"/>
    </source>
</evidence>
<gene>
    <name evidence="2" type="ORF">QQF64_002040</name>
</gene>
<proteinExistence type="predicted"/>
<evidence type="ECO:0000313" key="3">
    <source>
        <dbReference type="Proteomes" id="UP001558613"/>
    </source>
</evidence>
<name>A0ABR3MP73_9TELE</name>
<evidence type="ECO:0000256" key="1">
    <source>
        <dbReference type="SAM" id="SignalP"/>
    </source>
</evidence>
<keyword evidence="1" id="KW-0732">Signal</keyword>
<evidence type="ECO:0000313" key="2">
    <source>
        <dbReference type="EMBL" id="KAL1266365.1"/>
    </source>
</evidence>
<feature type="chain" id="PRO_5046382543" description="Secreted protein" evidence="1">
    <location>
        <begin position="28"/>
        <end position="75"/>
    </location>
</feature>
<accession>A0ABR3MP73</accession>
<sequence>MREAFPCPPLLLLPCLWMLKFLAGSLCSVTGLPTGLMGFLQALQQRNYFLSCFLRGDNPTRLTKSSWRRERQTAR</sequence>
<comment type="caution">
    <text evidence="2">The sequence shown here is derived from an EMBL/GenBank/DDBJ whole genome shotgun (WGS) entry which is preliminary data.</text>
</comment>
<organism evidence="2 3">
    <name type="scientific">Cirrhinus molitorella</name>
    <name type="common">mud carp</name>
    <dbReference type="NCBI Taxonomy" id="172907"/>
    <lineage>
        <taxon>Eukaryota</taxon>
        <taxon>Metazoa</taxon>
        <taxon>Chordata</taxon>
        <taxon>Craniata</taxon>
        <taxon>Vertebrata</taxon>
        <taxon>Euteleostomi</taxon>
        <taxon>Actinopterygii</taxon>
        <taxon>Neopterygii</taxon>
        <taxon>Teleostei</taxon>
        <taxon>Ostariophysi</taxon>
        <taxon>Cypriniformes</taxon>
        <taxon>Cyprinidae</taxon>
        <taxon>Labeoninae</taxon>
        <taxon>Labeonini</taxon>
        <taxon>Cirrhinus</taxon>
    </lineage>
</organism>